<dbReference type="InterPro" id="IPR050490">
    <property type="entry name" value="Bact_solute-bd_prot1"/>
</dbReference>
<keyword evidence="4" id="KW-0564">Palmitate</keyword>
<evidence type="ECO:0000256" key="4">
    <source>
        <dbReference type="ARBA" id="ARBA00023139"/>
    </source>
</evidence>
<feature type="chain" id="PRO_5039180541" evidence="6">
    <location>
        <begin position="24"/>
        <end position="433"/>
    </location>
</feature>
<keyword evidence="2 6" id="KW-0732">Signal</keyword>
<evidence type="ECO:0000313" key="7">
    <source>
        <dbReference type="EMBL" id="TNJ58369.1"/>
    </source>
</evidence>
<dbReference type="SUPFAM" id="SSF53850">
    <property type="entry name" value="Periplasmic binding protein-like II"/>
    <property type="match status" value="1"/>
</dbReference>
<dbReference type="RefSeq" id="WP_139607513.1">
    <property type="nucleotide sequence ID" value="NZ_VDCQ01000099.1"/>
</dbReference>
<dbReference type="Proteomes" id="UP000307943">
    <property type="component" value="Unassembled WGS sequence"/>
</dbReference>
<gene>
    <name evidence="7" type="ORF">FE784_38045</name>
</gene>
<dbReference type="Pfam" id="PF01547">
    <property type="entry name" value="SBP_bac_1"/>
    <property type="match status" value="1"/>
</dbReference>
<dbReference type="PROSITE" id="PS51257">
    <property type="entry name" value="PROKAR_LIPOPROTEIN"/>
    <property type="match status" value="1"/>
</dbReference>
<dbReference type="InterPro" id="IPR006059">
    <property type="entry name" value="SBP"/>
</dbReference>
<evidence type="ECO:0000313" key="8">
    <source>
        <dbReference type="Proteomes" id="UP000307943"/>
    </source>
</evidence>
<evidence type="ECO:0000256" key="5">
    <source>
        <dbReference type="ARBA" id="ARBA00023288"/>
    </source>
</evidence>
<evidence type="ECO:0000256" key="6">
    <source>
        <dbReference type="SAM" id="SignalP"/>
    </source>
</evidence>
<dbReference type="Gene3D" id="3.40.190.10">
    <property type="entry name" value="Periplasmic binding protein-like II"/>
    <property type="match status" value="1"/>
</dbReference>
<comment type="caution">
    <text evidence="7">The sequence shown here is derived from an EMBL/GenBank/DDBJ whole genome shotgun (WGS) entry which is preliminary data.</text>
</comment>
<dbReference type="PANTHER" id="PTHR43649">
    <property type="entry name" value="ARABINOSE-BINDING PROTEIN-RELATED"/>
    <property type="match status" value="1"/>
</dbReference>
<proteinExistence type="predicted"/>
<evidence type="ECO:0000256" key="2">
    <source>
        <dbReference type="ARBA" id="ARBA00022729"/>
    </source>
</evidence>
<sequence>MRTNAINSWSKWLLAGLMPALLAACGSNGSGGNGSGQTNGDIGEKNDEPANLVFYSTAVWSQEAFNERFGDALRKKFPNYTIQAIFNGKGTTIEEVISSGVTIDIVWNDVNNTIPQLLNYGLQHDMSELIKRHNVPVQNLEPTAVNAIRDMSDGKMYALPIINNTAVLYYNKDLFDKFGVAYPVDGMTWDRAIDLSKQLYRSDGGVQYYGMRGGIQPHANLSPLSVPSIDAKTGKPTILTDDRWKTLFSEVVEMKKTVENKALSFVKDPKVAMSIDLANIFINNDMSALNWDLVSYPSYKDKPGIGPQSLPTLFGITSASKQKDAAMKVLSYLLSEESQMSLSERAVIPILKDEKVKAAFGKNSKYSNKNLQAIVKMNYAPITSKSKYENDIRTIYDKAIPDLVNGNVDLNTAFRNMDDQINKLIAEDQAKSK</sequence>
<dbReference type="PANTHER" id="PTHR43649:SF33">
    <property type="entry name" value="POLYGALACTURONAN_RHAMNOGALACTURONAN-BINDING PROTEIN YTCQ"/>
    <property type="match status" value="1"/>
</dbReference>
<keyword evidence="8" id="KW-1185">Reference proteome</keyword>
<feature type="signal peptide" evidence="6">
    <location>
        <begin position="1"/>
        <end position="23"/>
    </location>
</feature>
<organism evidence="7 8">
    <name type="scientific">Paenibacillus hemerocallicola</name>
    <dbReference type="NCBI Taxonomy" id="1172614"/>
    <lineage>
        <taxon>Bacteria</taxon>
        <taxon>Bacillati</taxon>
        <taxon>Bacillota</taxon>
        <taxon>Bacilli</taxon>
        <taxon>Bacillales</taxon>
        <taxon>Paenibacillaceae</taxon>
        <taxon>Paenibacillus</taxon>
    </lineage>
</organism>
<dbReference type="OrthoDB" id="9808332at2"/>
<keyword evidence="3" id="KW-0472">Membrane</keyword>
<keyword evidence="5" id="KW-0449">Lipoprotein</keyword>
<dbReference type="EMBL" id="VDCQ01000099">
    <property type="protein sequence ID" value="TNJ58369.1"/>
    <property type="molecule type" value="Genomic_DNA"/>
</dbReference>
<evidence type="ECO:0000256" key="1">
    <source>
        <dbReference type="ARBA" id="ARBA00022475"/>
    </source>
</evidence>
<keyword evidence="1" id="KW-1003">Cell membrane</keyword>
<accession>A0A5C4SWR3</accession>
<dbReference type="AlphaFoldDB" id="A0A5C4SWR3"/>
<evidence type="ECO:0000256" key="3">
    <source>
        <dbReference type="ARBA" id="ARBA00023136"/>
    </source>
</evidence>
<protein>
    <submittedName>
        <fullName evidence="7">Carbohydrate ABC transporter substrate-binding protein</fullName>
    </submittedName>
</protein>
<name>A0A5C4SWR3_9BACL</name>
<reference evidence="7 8" key="1">
    <citation type="submission" date="2019-05" db="EMBL/GenBank/DDBJ databases">
        <title>We sequenced the genome of Paenibacillus hemerocallicola KCTC 33185 for further insight into its adaptation and study the phylogeny of Paenibacillus.</title>
        <authorList>
            <person name="Narsing Rao M.P."/>
        </authorList>
    </citation>
    <scope>NUCLEOTIDE SEQUENCE [LARGE SCALE GENOMIC DNA]</scope>
    <source>
        <strain evidence="7 8">KCTC 33185</strain>
    </source>
</reference>